<proteinExistence type="predicted"/>
<evidence type="ECO:0000256" key="1">
    <source>
        <dbReference type="SAM" id="MobiDB-lite"/>
    </source>
</evidence>
<feature type="compositionally biased region" description="Basic residues" evidence="1">
    <location>
        <begin position="8"/>
        <end position="20"/>
    </location>
</feature>
<sequence length="53" mass="6393">AFLEHPRQGRKKKQRHPKRKTCISRSIGLINNIMSRKMKYLAMLNVTEVWREL</sequence>
<accession>A0A0B6YZK6</accession>
<dbReference type="EMBL" id="HACG01014828">
    <property type="protein sequence ID" value="CEK61693.1"/>
    <property type="molecule type" value="Transcribed_RNA"/>
</dbReference>
<name>A0A0B6YZK6_9EUPU</name>
<evidence type="ECO:0000313" key="2">
    <source>
        <dbReference type="EMBL" id="CEK61693.1"/>
    </source>
</evidence>
<protein>
    <submittedName>
        <fullName evidence="2">Uncharacterized protein</fullName>
    </submittedName>
</protein>
<organism evidence="2">
    <name type="scientific">Arion vulgaris</name>
    <dbReference type="NCBI Taxonomy" id="1028688"/>
    <lineage>
        <taxon>Eukaryota</taxon>
        <taxon>Metazoa</taxon>
        <taxon>Spiralia</taxon>
        <taxon>Lophotrochozoa</taxon>
        <taxon>Mollusca</taxon>
        <taxon>Gastropoda</taxon>
        <taxon>Heterobranchia</taxon>
        <taxon>Euthyneura</taxon>
        <taxon>Panpulmonata</taxon>
        <taxon>Eupulmonata</taxon>
        <taxon>Stylommatophora</taxon>
        <taxon>Helicina</taxon>
        <taxon>Arionoidea</taxon>
        <taxon>Arionidae</taxon>
        <taxon>Arion</taxon>
    </lineage>
</organism>
<feature type="non-terminal residue" evidence="2">
    <location>
        <position position="1"/>
    </location>
</feature>
<gene>
    <name evidence="2" type="primary">ORF42962</name>
</gene>
<dbReference type="AlphaFoldDB" id="A0A0B6YZK6"/>
<feature type="region of interest" description="Disordered" evidence="1">
    <location>
        <begin position="1"/>
        <end position="20"/>
    </location>
</feature>
<reference evidence="2" key="1">
    <citation type="submission" date="2014-12" db="EMBL/GenBank/DDBJ databases">
        <title>Insight into the proteome of Arion vulgaris.</title>
        <authorList>
            <person name="Aradska J."/>
            <person name="Bulat T."/>
            <person name="Smidak R."/>
            <person name="Sarate P."/>
            <person name="Gangsoo J."/>
            <person name="Sialana F."/>
            <person name="Bilban M."/>
            <person name="Lubec G."/>
        </authorList>
    </citation>
    <scope>NUCLEOTIDE SEQUENCE</scope>
    <source>
        <tissue evidence="2">Skin</tissue>
    </source>
</reference>